<dbReference type="RefSeq" id="WP_064551756.1">
    <property type="nucleotide sequence ID" value="NZ_LXMA01000023.1"/>
</dbReference>
<feature type="transmembrane region" description="Helical" evidence="6">
    <location>
        <begin position="286"/>
        <end position="307"/>
    </location>
</feature>
<reference evidence="8" key="1">
    <citation type="submission" date="2016-05" db="EMBL/GenBank/DDBJ databases">
        <authorList>
            <person name="Wang W."/>
            <person name="Zhu L."/>
        </authorList>
    </citation>
    <scope>NUCLEOTIDE SEQUENCE [LARGE SCALE GENOMIC DNA]</scope>
    <source>
        <strain evidence="8">W-2</strain>
    </source>
</reference>
<dbReference type="GO" id="GO:0046873">
    <property type="term" value="F:metal ion transmembrane transporter activity"/>
    <property type="evidence" value="ECO:0007669"/>
    <property type="project" value="InterPro"/>
</dbReference>
<sequence length="313" mass="36344">MMKMYLSDANGKMAEIDEIKNGCWINLVAPTEDEIRYIANHLDIPIDSIKDALDDEERSRVEKEDNHVLIIVDIPIAANDEVDGPMYETIPIGMIITDTCFITVCLQENPIFEEFSNNKIKNFYTFMKTRFALQMLYMIATYYLRYLKQINRRTSEIEKELHQSMKNKELFSLLSMEKSLVYFMTSLKANNIVMERLLRLNYLRMYEDDQDLLQDVIIENKQAIEMAEVYSSILSGMMNAFASVISNNLNIVMKFLTAITIVISLPTMVASFYGMNVPIPYQHSPYAFMVAMLIAALLSTVTAFIFWKKRYFL</sequence>
<evidence type="ECO:0000256" key="6">
    <source>
        <dbReference type="SAM" id="Phobius"/>
    </source>
</evidence>
<comment type="subcellular location">
    <subcellularLocation>
        <location evidence="1">Membrane</location>
        <topology evidence="1">Multi-pass membrane protein</topology>
    </subcellularLocation>
</comment>
<evidence type="ECO:0000256" key="5">
    <source>
        <dbReference type="ARBA" id="ARBA00023136"/>
    </source>
</evidence>
<comment type="caution">
    <text evidence="7">The sequence shown here is derived from an EMBL/GenBank/DDBJ whole genome shotgun (WGS) entry which is preliminary data.</text>
</comment>
<dbReference type="EMBL" id="LXMA01000023">
    <property type="protein sequence ID" value="OAT72788.1"/>
    <property type="molecule type" value="Genomic_DNA"/>
</dbReference>
<accession>A0A1B7KRS2</accession>
<keyword evidence="4 6" id="KW-1133">Transmembrane helix</keyword>
<dbReference type="Pfam" id="PF01544">
    <property type="entry name" value="CorA"/>
    <property type="match status" value="1"/>
</dbReference>
<dbReference type="Gene3D" id="3.30.460.20">
    <property type="entry name" value="CorA soluble domain-like"/>
    <property type="match status" value="1"/>
</dbReference>
<dbReference type="SUPFAM" id="SSF144083">
    <property type="entry name" value="Magnesium transport protein CorA, transmembrane region"/>
    <property type="match status" value="1"/>
</dbReference>
<organism evidence="7 8">
    <name type="scientific">Parageobacillus thermoglucosidasius</name>
    <name type="common">Geobacillus thermoglucosidasius</name>
    <dbReference type="NCBI Taxonomy" id="1426"/>
    <lineage>
        <taxon>Bacteria</taxon>
        <taxon>Bacillati</taxon>
        <taxon>Bacillota</taxon>
        <taxon>Bacilli</taxon>
        <taxon>Bacillales</taxon>
        <taxon>Anoxybacillaceae</taxon>
        <taxon>Parageobacillus</taxon>
    </lineage>
</organism>
<dbReference type="CDD" id="cd12827">
    <property type="entry name" value="EcCorA_ZntB-like_u2"/>
    <property type="match status" value="1"/>
</dbReference>
<keyword evidence="3 6" id="KW-0812">Transmembrane</keyword>
<dbReference type="InterPro" id="IPR045861">
    <property type="entry name" value="CorA_cytoplasmic_dom"/>
</dbReference>
<dbReference type="PANTHER" id="PTHR47891">
    <property type="entry name" value="TRANSPORTER-RELATED"/>
    <property type="match status" value="1"/>
</dbReference>
<dbReference type="OrthoDB" id="9803416at2"/>
<feature type="transmembrane region" description="Helical" evidence="6">
    <location>
        <begin position="255"/>
        <end position="274"/>
    </location>
</feature>
<name>A0A1B7KRS2_PARTM</name>
<dbReference type="Gene3D" id="1.20.58.340">
    <property type="entry name" value="Magnesium transport protein CorA, transmembrane region"/>
    <property type="match status" value="2"/>
</dbReference>
<protein>
    <submittedName>
        <fullName evidence="7">Magnesium transporter</fullName>
    </submittedName>
</protein>
<evidence type="ECO:0000313" key="8">
    <source>
        <dbReference type="Proteomes" id="UP000078290"/>
    </source>
</evidence>
<proteinExistence type="inferred from homology"/>
<comment type="similarity">
    <text evidence="2">Belongs to the CorA metal ion transporter (MIT) (TC 1.A.35) family.</text>
</comment>
<evidence type="ECO:0000256" key="2">
    <source>
        <dbReference type="ARBA" id="ARBA00009765"/>
    </source>
</evidence>
<dbReference type="Proteomes" id="UP000078290">
    <property type="component" value="Unassembled WGS sequence"/>
</dbReference>
<dbReference type="InterPro" id="IPR045863">
    <property type="entry name" value="CorA_TM1_TM2"/>
</dbReference>
<keyword evidence="5 6" id="KW-0472">Membrane</keyword>
<dbReference type="GO" id="GO:0016020">
    <property type="term" value="C:membrane"/>
    <property type="evidence" value="ECO:0007669"/>
    <property type="project" value="UniProtKB-SubCell"/>
</dbReference>
<evidence type="ECO:0000256" key="1">
    <source>
        <dbReference type="ARBA" id="ARBA00004141"/>
    </source>
</evidence>
<dbReference type="InterPro" id="IPR047199">
    <property type="entry name" value="CorA-like"/>
</dbReference>
<dbReference type="AlphaFoldDB" id="A0A1B7KRS2"/>
<dbReference type="InterPro" id="IPR002523">
    <property type="entry name" value="MgTranspt_CorA/ZnTranspt_ZntB"/>
</dbReference>
<evidence type="ECO:0000256" key="3">
    <source>
        <dbReference type="ARBA" id="ARBA00022692"/>
    </source>
</evidence>
<evidence type="ECO:0000313" key="7">
    <source>
        <dbReference type="EMBL" id="OAT72788.1"/>
    </source>
</evidence>
<gene>
    <name evidence="7" type="ORF">A7K69_07555</name>
</gene>
<evidence type="ECO:0000256" key="4">
    <source>
        <dbReference type="ARBA" id="ARBA00022989"/>
    </source>
</evidence>
<dbReference type="SUPFAM" id="SSF143865">
    <property type="entry name" value="CorA soluble domain-like"/>
    <property type="match status" value="1"/>
</dbReference>
<dbReference type="PANTHER" id="PTHR47891:SF2">
    <property type="entry name" value="MAGNESIUM AND COBALT TRANSPORTER"/>
    <property type="match status" value="1"/>
</dbReference>
<feature type="transmembrane region" description="Helical" evidence="6">
    <location>
        <begin position="123"/>
        <end position="144"/>
    </location>
</feature>